<evidence type="ECO:0000313" key="2">
    <source>
        <dbReference type="EMBL" id="EDO31075.1"/>
    </source>
</evidence>
<dbReference type="Pfam" id="PF14912">
    <property type="entry name" value="THEG"/>
    <property type="match status" value="2"/>
</dbReference>
<dbReference type="InParanoid" id="A7SYY8"/>
<evidence type="ECO:0008006" key="4">
    <source>
        <dbReference type="Google" id="ProtNLM"/>
    </source>
</evidence>
<dbReference type="InterPro" id="IPR042401">
    <property type="entry name" value="SPMAP2-like"/>
</dbReference>
<protein>
    <recommendedName>
        <fullName evidence="4">Testicular haploid expressed gene protein</fullName>
    </recommendedName>
</protein>
<accession>A7SYY8</accession>
<evidence type="ECO:0000256" key="1">
    <source>
        <dbReference type="ARBA" id="ARBA00022737"/>
    </source>
</evidence>
<sequence>FTIGRSSPVWVVSRGALQFKGSDRLARLSQPKRLHPLYQPCRSVETVVTPSAKKADCNAHIEVLSEPKRRSEIREREWTIKKSSLKAHASERVLELSHAKGQPHGFIPDNFESWRVSKAAQSSKPSSRVEELAKPIVRQVAYNLPKDDAFSVSKAAQRARCTNRISDLSQPIYRGR</sequence>
<keyword evidence="3" id="KW-1185">Reference proteome</keyword>
<gene>
    <name evidence="2" type="ORF">NEMVEDRAFT_v1g138501</name>
</gene>
<organism evidence="2 3">
    <name type="scientific">Nematostella vectensis</name>
    <name type="common">Starlet sea anemone</name>
    <dbReference type="NCBI Taxonomy" id="45351"/>
    <lineage>
        <taxon>Eukaryota</taxon>
        <taxon>Metazoa</taxon>
        <taxon>Cnidaria</taxon>
        <taxon>Anthozoa</taxon>
        <taxon>Hexacorallia</taxon>
        <taxon>Actiniaria</taxon>
        <taxon>Edwardsiidae</taxon>
        <taxon>Nematostella</taxon>
    </lineage>
</organism>
<proteinExistence type="predicted"/>
<dbReference type="Proteomes" id="UP000001593">
    <property type="component" value="Unassembled WGS sequence"/>
</dbReference>
<dbReference type="eggNOG" id="ENOG502S0P4">
    <property type="taxonomic scope" value="Eukaryota"/>
</dbReference>
<dbReference type="EMBL" id="DS469939">
    <property type="protein sequence ID" value="EDO31075.1"/>
    <property type="molecule type" value="Genomic_DNA"/>
</dbReference>
<feature type="non-terminal residue" evidence="2">
    <location>
        <position position="1"/>
    </location>
</feature>
<reference evidence="2 3" key="1">
    <citation type="journal article" date="2007" name="Science">
        <title>Sea anemone genome reveals ancestral eumetazoan gene repertoire and genomic organization.</title>
        <authorList>
            <person name="Putnam N.H."/>
            <person name="Srivastava M."/>
            <person name="Hellsten U."/>
            <person name="Dirks B."/>
            <person name="Chapman J."/>
            <person name="Salamov A."/>
            <person name="Terry A."/>
            <person name="Shapiro H."/>
            <person name="Lindquist E."/>
            <person name="Kapitonov V.V."/>
            <person name="Jurka J."/>
            <person name="Genikhovich G."/>
            <person name="Grigoriev I.V."/>
            <person name="Lucas S.M."/>
            <person name="Steele R.E."/>
            <person name="Finnerty J.R."/>
            <person name="Technau U."/>
            <person name="Martindale M.Q."/>
            <person name="Rokhsar D.S."/>
        </authorList>
    </citation>
    <scope>NUCLEOTIDE SEQUENCE [LARGE SCALE GENOMIC DNA]</scope>
    <source>
        <strain evidence="3">CH2 X CH6</strain>
    </source>
</reference>
<dbReference type="HOGENOM" id="CLU_061711_1_1_1"/>
<dbReference type="InterPro" id="IPR006623">
    <property type="entry name" value="THEG"/>
</dbReference>
<dbReference type="AlphaFoldDB" id="A7SYY8"/>
<dbReference type="OMA" id="ARKSYLW"/>
<dbReference type="PhylomeDB" id="A7SYY8"/>
<name>A7SYY8_NEMVE</name>
<dbReference type="PANTHER" id="PTHR15901:SF16">
    <property type="entry name" value="TESTICULAR HAPLOID EXPRESSED GENE PROTEIN"/>
    <property type="match status" value="1"/>
</dbReference>
<dbReference type="SMART" id="SM00705">
    <property type="entry name" value="THEG"/>
    <property type="match status" value="5"/>
</dbReference>
<keyword evidence="1" id="KW-0677">Repeat</keyword>
<evidence type="ECO:0000313" key="3">
    <source>
        <dbReference type="Proteomes" id="UP000001593"/>
    </source>
</evidence>
<dbReference type="PANTHER" id="PTHR15901">
    <property type="entry name" value="TESTICULAR HAPLOID EXPRESSED GENE PROTEIN"/>
    <property type="match status" value="1"/>
</dbReference>